<evidence type="ECO:0000256" key="5">
    <source>
        <dbReference type="ARBA" id="ARBA00023136"/>
    </source>
</evidence>
<dbReference type="InterPro" id="IPR035516">
    <property type="entry name" value="Gyrase/topoIV_suA_C"/>
</dbReference>
<evidence type="ECO:0000313" key="11">
    <source>
        <dbReference type="Proteomes" id="UP000244817"/>
    </source>
</evidence>
<feature type="domain" description="Topo IIA-type catalytic" evidence="9">
    <location>
        <begin position="37"/>
        <end position="562"/>
    </location>
</feature>
<dbReference type="OrthoDB" id="9806486at2"/>
<proteinExistence type="inferred from homology"/>
<dbReference type="InterPro" id="IPR002205">
    <property type="entry name" value="Topo_IIA_dom_A"/>
</dbReference>
<dbReference type="SUPFAM" id="SSF101904">
    <property type="entry name" value="GyrA/ParC C-terminal domain-like"/>
    <property type="match status" value="1"/>
</dbReference>
<dbReference type="GO" id="GO:0005524">
    <property type="term" value="F:ATP binding"/>
    <property type="evidence" value="ECO:0007669"/>
    <property type="project" value="InterPro"/>
</dbReference>
<dbReference type="EC" id="5.6.2.2" evidence="7"/>
<dbReference type="InterPro" id="IPR013760">
    <property type="entry name" value="Topo_IIA-like_dom_sf"/>
</dbReference>
<dbReference type="Gene3D" id="3.30.1360.40">
    <property type="match status" value="1"/>
</dbReference>
<feature type="active site" description="O-(5'-phospho-DNA)-tyrosine intermediate" evidence="7 8">
    <location>
        <position position="125"/>
    </location>
</feature>
<dbReference type="InterPro" id="IPR013758">
    <property type="entry name" value="Topo_IIA_A/C_ab"/>
</dbReference>
<dbReference type="SUPFAM" id="SSF56719">
    <property type="entry name" value="Type II DNA topoisomerase"/>
    <property type="match status" value="1"/>
</dbReference>
<dbReference type="InterPro" id="IPR050220">
    <property type="entry name" value="Type_II_DNA_Topoisomerases"/>
</dbReference>
<keyword evidence="3 7" id="KW-0799">Topoisomerase</keyword>
<dbReference type="GO" id="GO:0007059">
    <property type="term" value="P:chromosome segregation"/>
    <property type="evidence" value="ECO:0007669"/>
    <property type="project" value="UniProtKB-UniRule"/>
</dbReference>
<dbReference type="NCBIfam" id="NF004044">
    <property type="entry name" value="PRK05561.1"/>
    <property type="match status" value="1"/>
</dbReference>
<sequence length="802" mass="89118">MSDETLDPDMNLTEPLRRALGDRYLTYALSTIMHRALPDARDGLKPVHRRILYAMRQLRLSPTGGFRKSAKISGDVMGNYHPHGDAAIYDAMARLAQDFNVRYPLVDGQGNFGNIDGDNPAAARYTEARMTAAAEALLEGLTENAVDFRENYDGTLTEPVVLPAAFPNLLANGSSGIAVGMATNIPPHNLEELIGACLHLIKSPNARDETLLDYIPGPDFPTGGVIVEPKENIAEAYRTGKGGFRLRCRYEVEELPRGQWQIIVTEIPYQVQKSKLIEKLAEVIQTKKVPILADVRDESADDIRIVLEPKSKNVDPEVLMGMLYRNSELETRFSLNMNVLIDGLTPKVCSLKEVLRAFLDHRRDVLIRRSRHRMDKIDNRLEVLAGLITAFLNLDRVIDIIRYDDDPKAALMYEDWSTPHQSGLTRATSEADYVSPLAGVDVASLSLIVDEAATAPGWMDDSERKVPSSYAGRENGLSDVQAEAILNMRLRSLRRLEEEALVKERDALMMERVALEDLLDSEDVQWKRIAEELRETRKLFGANTEGGARRTTFAEAGEVEEVPLEAMIDKEPITVVCSKMGWIRAMTGHIDLNRELKFKDGDEGLFIFHAQTTDRLLVFGSNGRFYTLGASTLPGGRGMGEPLRLMVDLPNEAQITALFIHRPGEKLLLASSAGDGFVVPENDVVAQTRSGKQVLNVRGDTRAKVCVPVEGDHVACVGENRKVLVFPLSELPEMGRGKGVRLQKYKDGGLSDATTFKLENGLSWRDPAGRTRTETDLAEWLSKRASAGRMAPRGFPRDNRFT</sequence>
<comment type="subcellular location">
    <subcellularLocation>
        <location evidence="7">Cell membrane</location>
        <topology evidence="7">Peripheral membrane protein</topology>
    </subcellularLocation>
</comment>
<dbReference type="Pfam" id="PF03989">
    <property type="entry name" value="DNA_gyraseA_C"/>
    <property type="match status" value="3"/>
</dbReference>
<comment type="catalytic activity">
    <reaction evidence="1 7 8">
        <text>ATP-dependent breakage, passage and rejoining of double-stranded DNA.</text>
        <dbReference type="EC" id="5.6.2.2"/>
    </reaction>
</comment>
<dbReference type="GO" id="GO:0009330">
    <property type="term" value="C:DNA topoisomerase type II (double strand cut, ATP-hydrolyzing) complex"/>
    <property type="evidence" value="ECO:0007669"/>
    <property type="project" value="TreeGrafter"/>
</dbReference>
<dbReference type="InterPro" id="IPR005742">
    <property type="entry name" value="TopoIV_A_Gneg"/>
</dbReference>
<evidence type="ECO:0000313" key="10">
    <source>
        <dbReference type="EMBL" id="PVA06399.1"/>
    </source>
</evidence>
<keyword evidence="5 7" id="KW-0472">Membrane</keyword>
<comment type="function">
    <text evidence="7">Topoisomerase IV is essential for chromosome segregation. It relaxes supercoiled DNA. Performs the decatenation events required during the replication of a circular DNA molecule.</text>
</comment>
<dbReference type="CDD" id="cd00187">
    <property type="entry name" value="TOP4c"/>
    <property type="match status" value="1"/>
</dbReference>
<dbReference type="Proteomes" id="UP000244817">
    <property type="component" value="Unassembled WGS sequence"/>
</dbReference>
<dbReference type="Gene3D" id="2.120.10.90">
    <property type="entry name" value="DNA gyrase/topoisomerase IV, subunit A, C-terminal"/>
    <property type="match status" value="1"/>
</dbReference>
<dbReference type="HAMAP" id="MF_00936">
    <property type="entry name" value="ParC_type1"/>
    <property type="match status" value="1"/>
</dbReference>
<dbReference type="PANTHER" id="PTHR43493:SF1">
    <property type="entry name" value="DNA TOPOISOMERASE 4 SUBUNIT A"/>
    <property type="match status" value="1"/>
</dbReference>
<comment type="caution">
    <text evidence="10">The sequence shown here is derived from an EMBL/GenBank/DDBJ whole genome shotgun (WGS) entry which is preliminary data.</text>
</comment>
<dbReference type="InterPro" id="IPR013757">
    <property type="entry name" value="Topo_IIA_A_a_sf"/>
</dbReference>
<keyword evidence="2 7" id="KW-1003">Cell membrane</keyword>
<evidence type="ECO:0000256" key="2">
    <source>
        <dbReference type="ARBA" id="ARBA00022475"/>
    </source>
</evidence>
<comment type="subunit">
    <text evidence="7">Heterotetramer composed of ParC and ParE.</text>
</comment>
<evidence type="ECO:0000256" key="1">
    <source>
        <dbReference type="ARBA" id="ARBA00000185"/>
    </source>
</evidence>
<dbReference type="Gene3D" id="3.90.199.10">
    <property type="entry name" value="Topoisomerase II, domain 5"/>
    <property type="match status" value="2"/>
</dbReference>
<feature type="site" description="Transition state stabilizer" evidence="7">
    <location>
        <position position="124"/>
    </location>
</feature>
<organism evidence="10 11">
    <name type="scientific">Thalassorhabdomicrobium marinisediminis</name>
    <dbReference type="NCBI Taxonomy" id="2170577"/>
    <lineage>
        <taxon>Bacteria</taxon>
        <taxon>Pseudomonadati</taxon>
        <taxon>Pseudomonadota</taxon>
        <taxon>Alphaproteobacteria</taxon>
        <taxon>Rhodobacterales</taxon>
        <taxon>Paracoccaceae</taxon>
        <taxon>Thalassorhabdomicrobium</taxon>
    </lineage>
</organism>
<dbReference type="GO" id="GO:0005737">
    <property type="term" value="C:cytoplasm"/>
    <property type="evidence" value="ECO:0007669"/>
    <property type="project" value="TreeGrafter"/>
</dbReference>
<dbReference type="GO" id="GO:0003677">
    <property type="term" value="F:DNA binding"/>
    <property type="evidence" value="ECO:0007669"/>
    <property type="project" value="UniProtKB-UniRule"/>
</dbReference>
<protein>
    <recommendedName>
        <fullName evidence="7">DNA topoisomerase 4 subunit A</fullName>
        <ecNumber evidence="7">5.6.2.2</ecNumber>
    </recommendedName>
    <alternativeName>
        <fullName evidence="7">Topoisomerase IV subunit A</fullName>
    </alternativeName>
</protein>
<evidence type="ECO:0000256" key="3">
    <source>
        <dbReference type="ARBA" id="ARBA00023029"/>
    </source>
</evidence>
<evidence type="ECO:0000256" key="8">
    <source>
        <dbReference type="PROSITE-ProRule" id="PRU01384"/>
    </source>
</evidence>
<evidence type="ECO:0000259" key="9">
    <source>
        <dbReference type="PROSITE" id="PS52040"/>
    </source>
</evidence>
<dbReference type="GO" id="GO:0006265">
    <property type="term" value="P:DNA topological change"/>
    <property type="evidence" value="ECO:0007669"/>
    <property type="project" value="UniProtKB-UniRule"/>
</dbReference>
<dbReference type="PANTHER" id="PTHR43493">
    <property type="entry name" value="DNA GYRASE/TOPOISOMERASE SUBUNIT A"/>
    <property type="match status" value="1"/>
</dbReference>
<feature type="site" description="Interaction with DNA" evidence="7">
    <location>
        <position position="45"/>
    </location>
</feature>
<dbReference type="GO" id="GO:0003918">
    <property type="term" value="F:DNA topoisomerase type II (double strand cut, ATP-hydrolyzing) activity"/>
    <property type="evidence" value="ECO:0007669"/>
    <property type="project" value="UniProtKB-UniRule"/>
</dbReference>
<dbReference type="SMART" id="SM00434">
    <property type="entry name" value="TOP4c"/>
    <property type="match status" value="1"/>
</dbReference>
<feature type="site" description="Interaction with DNA" evidence="7">
    <location>
        <position position="83"/>
    </location>
</feature>
<accession>A0A2T7FW61</accession>
<keyword evidence="11" id="KW-1185">Reference proteome</keyword>
<keyword evidence="4 7" id="KW-0238">DNA-binding</keyword>
<dbReference type="GO" id="GO:0005694">
    <property type="term" value="C:chromosome"/>
    <property type="evidence" value="ECO:0007669"/>
    <property type="project" value="InterPro"/>
</dbReference>
<dbReference type="RefSeq" id="WP_108641180.1">
    <property type="nucleotide sequence ID" value="NZ_QCYG01000006.1"/>
</dbReference>
<dbReference type="Gene3D" id="1.10.268.10">
    <property type="entry name" value="Topoisomerase, domain 3"/>
    <property type="match status" value="2"/>
</dbReference>
<dbReference type="PROSITE" id="PS52040">
    <property type="entry name" value="TOPO_IIA"/>
    <property type="match status" value="1"/>
</dbReference>
<gene>
    <name evidence="7" type="primary">parC</name>
    <name evidence="10" type="ORF">DC363_10875</name>
</gene>
<dbReference type="Pfam" id="PF00521">
    <property type="entry name" value="DNA_topoisoIV"/>
    <property type="match status" value="1"/>
</dbReference>
<dbReference type="InterPro" id="IPR006691">
    <property type="entry name" value="GyrA/parC_rep"/>
</dbReference>
<dbReference type="EMBL" id="QCYG01000006">
    <property type="protein sequence ID" value="PVA06399.1"/>
    <property type="molecule type" value="Genomic_DNA"/>
</dbReference>
<name>A0A2T7FW61_9RHOB</name>
<feature type="site" description="Interaction with DNA" evidence="7">
    <location>
        <position position="81"/>
    </location>
</feature>
<dbReference type="AlphaFoldDB" id="A0A2T7FW61"/>
<dbReference type="GO" id="GO:0019897">
    <property type="term" value="C:extrinsic component of plasma membrane"/>
    <property type="evidence" value="ECO:0007669"/>
    <property type="project" value="UniProtKB-UniRule"/>
</dbReference>
<keyword evidence="6 7" id="KW-0413">Isomerase</keyword>
<comment type="similarity">
    <text evidence="7">Belongs to the type II topoisomerase GyrA/ParC subunit family. ParC type 1 subfamily.</text>
</comment>
<evidence type="ECO:0000256" key="7">
    <source>
        <dbReference type="HAMAP-Rule" id="MF_00936"/>
    </source>
</evidence>
<evidence type="ECO:0000256" key="4">
    <source>
        <dbReference type="ARBA" id="ARBA00023125"/>
    </source>
</evidence>
<reference evidence="10 11" key="1">
    <citation type="submission" date="2018-04" db="EMBL/GenBank/DDBJ databases">
        <title>Pelagivirga bohaiensis gen. nov., sp. nov., a bacterium isolated from the Bohai Sea.</title>
        <authorList>
            <person name="Ji X."/>
        </authorList>
    </citation>
    <scope>NUCLEOTIDE SEQUENCE [LARGE SCALE GENOMIC DNA]</scope>
    <source>
        <strain evidence="10 11">BH-SD16</strain>
    </source>
</reference>
<evidence type="ECO:0000256" key="6">
    <source>
        <dbReference type="ARBA" id="ARBA00023235"/>
    </source>
</evidence>